<gene>
    <name evidence="8" type="ORF">IAD24_05065</name>
</gene>
<feature type="transmembrane region" description="Helical" evidence="7">
    <location>
        <begin position="238"/>
        <end position="259"/>
    </location>
</feature>
<protein>
    <submittedName>
        <fullName evidence="8">MFS transporter</fullName>
    </submittedName>
</protein>
<dbReference type="AlphaFoldDB" id="A0A9D1N3F0"/>
<evidence type="ECO:0000313" key="8">
    <source>
        <dbReference type="EMBL" id="HIU94513.1"/>
    </source>
</evidence>
<accession>A0A9D1N3F0</accession>
<sequence length="420" mass="45864">MFRFIRRYLGRLKGNARVCICFHPLWGIPFTFYYYYLSMYLKEMGVSDTGLGQIMLAGTAASFVFSIVSAPLVDRMGRRRSTLVFDLLSSALPPLIYFLSGSFLAALLGTILYNANKIMSIGYYLVMIEDADDEQRVVAFNLFNIITVVAGLLLPLAGLAVDRYGVVATERVFLLVSFLCMTAMILLRHRLLRETRLGAQLLQKRREEGGGPFWRELLAPYRGALGYLMRSRAARCMALANLFFYVYMTIGSNQSLYFLPYFADFLRMDTMQSAALGFVYYGGMLGAMLLINPLLGRAGLFGGITASSVLSLAGLIALVLLPAGNFPLAVAAVLVMSVGYGMLKTGVDGGLAVYSESEARSGVYSLTNLLSSALGIVATAACTALYTRFAGWVYLICALMVAAILLCALAAGREVRRSDG</sequence>
<keyword evidence="6 7" id="KW-0472">Membrane</keyword>
<evidence type="ECO:0000256" key="4">
    <source>
        <dbReference type="ARBA" id="ARBA00022692"/>
    </source>
</evidence>
<evidence type="ECO:0000256" key="6">
    <source>
        <dbReference type="ARBA" id="ARBA00023136"/>
    </source>
</evidence>
<feature type="transmembrane region" description="Helical" evidence="7">
    <location>
        <begin position="326"/>
        <end position="343"/>
    </location>
</feature>
<dbReference type="Proteomes" id="UP000824128">
    <property type="component" value="Unassembled WGS sequence"/>
</dbReference>
<evidence type="ECO:0000256" key="7">
    <source>
        <dbReference type="SAM" id="Phobius"/>
    </source>
</evidence>
<evidence type="ECO:0000256" key="2">
    <source>
        <dbReference type="ARBA" id="ARBA00022448"/>
    </source>
</evidence>
<feature type="transmembrane region" description="Helical" evidence="7">
    <location>
        <begin position="392"/>
        <end position="412"/>
    </location>
</feature>
<keyword evidence="3" id="KW-1003">Cell membrane</keyword>
<dbReference type="Gene3D" id="1.20.1250.20">
    <property type="entry name" value="MFS general substrate transporter like domains"/>
    <property type="match status" value="1"/>
</dbReference>
<dbReference type="InterPro" id="IPR050171">
    <property type="entry name" value="MFS_Transporters"/>
</dbReference>
<keyword evidence="5 7" id="KW-1133">Transmembrane helix</keyword>
<feature type="transmembrane region" description="Helical" evidence="7">
    <location>
        <begin position="164"/>
        <end position="187"/>
    </location>
</feature>
<keyword evidence="2" id="KW-0813">Transport</keyword>
<dbReference type="GO" id="GO:0005886">
    <property type="term" value="C:plasma membrane"/>
    <property type="evidence" value="ECO:0007669"/>
    <property type="project" value="UniProtKB-SubCell"/>
</dbReference>
<feature type="transmembrane region" description="Helical" evidence="7">
    <location>
        <begin position="82"/>
        <end position="99"/>
    </location>
</feature>
<dbReference type="InterPro" id="IPR011701">
    <property type="entry name" value="MFS"/>
</dbReference>
<feature type="transmembrane region" description="Helical" evidence="7">
    <location>
        <begin position="298"/>
        <end position="320"/>
    </location>
</feature>
<feature type="transmembrane region" description="Helical" evidence="7">
    <location>
        <begin position="20"/>
        <end position="38"/>
    </location>
</feature>
<dbReference type="PANTHER" id="PTHR23517">
    <property type="entry name" value="RESISTANCE PROTEIN MDTM, PUTATIVE-RELATED-RELATED"/>
    <property type="match status" value="1"/>
</dbReference>
<reference evidence="8" key="1">
    <citation type="submission" date="2020-10" db="EMBL/GenBank/DDBJ databases">
        <authorList>
            <person name="Gilroy R."/>
        </authorList>
    </citation>
    <scope>NUCLEOTIDE SEQUENCE</scope>
    <source>
        <strain evidence="8">ChiGjej2B2-16831</strain>
    </source>
</reference>
<name>A0A9D1N3F0_9FIRM</name>
<dbReference type="EMBL" id="DVNZ01000161">
    <property type="protein sequence ID" value="HIU94513.1"/>
    <property type="molecule type" value="Genomic_DNA"/>
</dbReference>
<comment type="subcellular location">
    <subcellularLocation>
        <location evidence="1">Cell membrane</location>
        <topology evidence="1">Multi-pass membrane protein</topology>
    </subcellularLocation>
</comment>
<evidence type="ECO:0000256" key="5">
    <source>
        <dbReference type="ARBA" id="ARBA00022989"/>
    </source>
</evidence>
<dbReference type="SUPFAM" id="SSF103473">
    <property type="entry name" value="MFS general substrate transporter"/>
    <property type="match status" value="1"/>
</dbReference>
<evidence type="ECO:0000313" key="9">
    <source>
        <dbReference type="Proteomes" id="UP000824128"/>
    </source>
</evidence>
<feature type="transmembrane region" description="Helical" evidence="7">
    <location>
        <begin position="271"/>
        <end position="291"/>
    </location>
</feature>
<dbReference type="Pfam" id="PF07690">
    <property type="entry name" value="MFS_1"/>
    <property type="match status" value="1"/>
</dbReference>
<comment type="caution">
    <text evidence="8">The sequence shown here is derived from an EMBL/GenBank/DDBJ whole genome shotgun (WGS) entry which is preliminary data.</text>
</comment>
<dbReference type="InterPro" id="IPR036259">
    <property type="entry name" value="MFS_trans_sf"/>
</dbReference>
<evidence type="ECO:0000256" key="3">
    <source>
        <dbReference type="ARBA" id="ARBA00022475"/>
    </source>
</evidence>
<dbReference type="GO" id="GO:0022857">
    <property type="term" value="F:transmembrane transporter activity"/>
    <property type="evidence" value="ECO:0007669"/>
    <property type="project" value="InterPro"/>
</dbReference>
<feature type="transmembrane region" description="Helical" evidence="7">
    <location>
        <begin position="105"/>
        <end position="126"/>
    </location>
</feature>
<feature type="transmembrane region" description="Helical" evidence="7">
    <location>
        <begin position="50"/>
        <end position="70"/>
    </location>
</feature>
<feature type="transmembrane region" description="Helical" evidence="7">
    <location>
        <begin position="138"/>
        <end position="158"/>
    </location>
</feature>
<proteinExistence type="predicted"/>
<keyword evidence="4 7" id="KW-0812">Transmembrane</keyword>
<reference evidence="8" key="2">
    <citation type="journal article" date="2021" name="PeerJ">
        <title>Extensive microbial diversity within the chicken gut microbiome revealed by metagenomics and culture.</title>
        <authorList>
            <person name="Gilroy R."/>
            <person name="Ravi A."/>
            <person name="Getino M."/>
            <person name="Pursley I."/>
            <person name="Horton D.L."/>
            <person name="Alikhan N.F."/>
            <person name="Baker D."/>
            <person name="Gharbi K."/>
            <person name="Hall N."/>
            <person name="Watson M."/>
            <person name="Adriaenssens E.M."/>
            <person name="Foster-Nyarko E."/>
            <person name="Jarju S."/>
            <person name="Secka A."/>
            <person name="Antonio M."/>
            <person name="Oren A."/>
            <person name="Chaudhuri R.R."/>
            <person name="La Ragione R."/>
            <person name="Hildebrand F."/>
            <person name="Pallen M.J."/>
        </authorList>
    </citation>
    <scope>NUCLEOTIDE SEQUENCE</scope>
    <source>
        <strain evidence="8">ChiGjej2B2-16831</strain>
    </source>
</reference>
<evidence type="ECO:0000256" key="1">
    <source>
        <dbReference type="ARBA" id="ARBA00004651"/>
    </source>
</evidence>
<organism evidence="8 9">
    <name type="scientific">Candidatus Aphodomorpha intestinavium</name>
    <dbReference type="NCBI Taxonomy" id="2840672"/>
    <lineage>
        <taxon>Bacteria</taxon>
        <taxon>Bacillati</taxon>
        <taxon>Bacillota</taxon>
        <taxon>Clostridia</taxon>
        <taxon>Eubacteriales</taxon>
        <taxon>Candidatus Aphodomorpha</taxon>
    </lineage>
</organism>
<feature type="transmembrane region" description="Helical" evidence="7">
    <location>
        <begin position="363"/>
        <end position="386"/>
    </location>
</feature>